<reference evidence="2 3" key="1">
    <citation type="journal article" date="2015" name="Antonie Van Leeuwenhoek">
        <title>Oricola cellulosilytica gen. nov., sp. nov., a cellulose-degrading bacterium of the family Phyllobacteriaceae isolated from surface seashore water, and emended descriptions of Mesorhizobium loti and Phyllobacterium myrsinacearum.</title>
        <authorList>
            <person name="Hameed A."/>
            <person name="Shahina M."/>
            <person name="Lai W.A."/>
            <person name="Lin S.Y."/>
            <person name="Young L.S."/>
            <person name="Liu Y.C."/>
            <person name="Hsu Y.H."/>
            <person name="Young C.C."/>
        </authorList>
    </citation>
    <scope>NUCLEOTIDE SEQUENCE [LARGE SCALE GENOMIC DNA]</scope>
    <source>
        <strain evidence="2 3">KCTC 52183</strain>
    </source>
</reference>
<sequence>MYERTGEHGGDSGRGVEVHVAPIIAVSPGALACIFERRDEGAGILQRTGLIGGRHVPHFWLQLISGALSLIVFFIVGGMAKIVFALTTRPFPHWGWILGSGIVGLGLGVILFAQMPVTAA</sequence>
<evidence type="ECO:0000313" key="3">
    <source>
        <dbReference type="Proteomes" id="UP000291301"/>
    </source>
</evidence>
<dbReference type="RefSeq" id="WP_131565256.1">
    <property type="nucleotide sequence ID" value="NZ_JAINFK010000001.1"/>
</dbReference>
<dbReference type="InterPro" id="IPR005325">
    <property type="entry name" value="DUF308_memb"/>
</dbReference>
<dbReference type="AlphaFoldDB" id="A0A4R0PI41"/>
<dbReference type="PROSITE" id="PS51257">
    <property type="entry name" value="PROKAR_LIPOPROTEIN"/>
    <property type="match status" value="1"/>
</dbReference>
<keyword evidence="3" id="KW-1185">Reference proteome</keyword>
<keyword evidence="1" id="KW-0812">Transmembrane</keyword>
<name>A0A4R0PI41_9HYPH</name>
<comment type="caution">
    <text evidence="2">The sequence shown here is derived from an EMBL/GenBank/DDBJ whole genome shotgun (WGS) entry which is preliminary data.</text>
</comment>
<evidence type="ECO:0000313" key="2">
    <source>
        <dbReference type="EMBL" id="TCD16414.1"/>
    </source>
</evidence>
<protein>
    <submittedName>
        <fullName evidence="2">Uncharacterized protein</fullName>
    </submittedName>
</protein>
<accession>A0A4R0PI41</accession>
<keyword evidence="1" id="KW-1133">Transmembrane helix</keyword>
<feature type="transmembrane region" description="Helical" evidence="1">
    <location>
        <begin position="59"/>
        <end position="84"/>
    </location>
</feature>
<gene>
    <name evidence="2" type="ORF">E0D97_03020</name>
</gene>
<dbReference type="Pfam" id="PF03729">
    <property type="entry name" value="DUF308"/>
    <property type="match status" value="1"/>
</dbReference>
<keyword evidence="1" id="KW-0472">Membrane</keyword>
<dbReference type="OrthoDB" id="9815400at2"/>
<proteinExistence type="predicted"/>
<feature type="transmembrane region" description="Helical" evidence="1">
    <location>
        <begin position="96"/>
        <end position="117"/>
    </location>
</feature>
<organism evidence="2 3">
    <name type="scientific">Oricola cellulosilytica</name>
    <dbReference type="NCBI Taxonomy" id="1429082"/>
    <lineage>
        <taxon>Bacteria</taxon>
        <taxon>Pseudomonadati</taxon>
        <taxon>Pseudomonadota</taxon>
        <taxon>Alphaproteobacteria</taxon>
        <taxon>Hyphomicrobiales</taxon>
        <taxon>Ahrensiaceae</taxon>
        <taxon>Oricola</taxon>
    </lineage>
</organism>
<dbReference type="EMBL" id="SJST01000001">
    <property type="protein sequence ID" value="TCD16414.1"/>
    <property type="molecule type" value="Genomic_DNA"/>
</dbReference>
<evidence type="ECO:0000256" key="1">
    <source>
        <dbReference type="SAM" id="Phobius"/>
    </source>
</evidence>
<dbReference type="Proteomes" id="UP000291301">
    <property type="component" value="Unassembled WGS sequence"/>
</dbReference>